<dbReference type="InterPro" id="IPR000782">
    <property type="entry name" value="FAS1_domain"/>
</dbReference>
<dbReference type="GO" id="GO:0005509">
    <property type="term" value="F:calcium ion binding"/>
    <property type="evidence" value="ECO:0007669"/>
    <property type="project" value="InterPro"/>
</dbReference>
<proteinExistence type="predicted"/>
<dbReference type="SMART" id="SM00554">
    <property type="entry name" value="FAS1"/>
    <property type="match status" value="1"/>
</dbReference>
<organism evidence="2 3">
    <name type="scientific">Ruegeria atlantica</name>
    <dbReference type="NCBI Taxonomy" id="81569"/>
    <lineage>
        <taxon>Bacteria</taxon>
        <taxon>Pseudomonadati</taxon>
        <taxon>Pseudomonadota</taxon>
        <taxon>Alphaproteobacteria</taxon>
        <taxon>Rhodobacterales</taxon>
        <taxon>Roseobacteraceae</taxon>
        <taxon>Ruegeria</taxon>
    </lineage>
</organism>
<gene>
    <name evidence="2" type="primary">prtB_1</name>
    <name evidence="2" type="ORF">RUM4293_02769</name>
</gene>
<dbReference type="Gene3D" id="2.150.10.10">
    <property type="entry name" value="Serralysin-like metalloprotease, C-terminal"/>
    <property type="match status" value="1"/>
</dbReference>
<dbReference type="AlphaFoldDB" id="A0A0P1EPF5"/>
<dbReference type="InterPro" id="IPR001343">
    <property type="entry name" value="Hemolysn_Ca-bd"/>
</dbReference>
<keyword evidence="2" id="KW-0378">Hydrolase</keyword>
<sequence length="356" mass="36388">MPTPSETITGTVLMSGALGSFDDNNGDFDILREAVVAAGLAGALDDPEASLTVFAPTDAAFIGLAQALGYAGSDEAGALGHIVKALTLLGGGDPIPLLTEVLKYHVVNGEFDLATVAGLGDGAQIETLQGSSVELNLQSAPPSLGDADDGIADPGIIQTDIEATNGIIHALNGVLLPVSVTDILGQKNTDFILGDDSDEFYFTGRGQDFVHGGGGNDVINTGRGNDVALGGAGNDVIFGGRGKDILRGDEGEDTIFGGRGADVIDGGADDDIMFGGRGKDMFVIENGDGDDWIVDFRVGKDKIDLSGYEGIAGFEDIEDDISGGFFQTTIDLGDGDSIVLAGVGAGHLTEDSFIFV</sequence>
<dbReference type="Gene3D" id="2.30.180.10">
    <property type="entry name" value="FAS1 domain"/>
    <property type="match status" value="1"/>
</dbReference>
<dbReference type="RefSeq" id="WP_058273881.1">
    <property type="nucleotide sequence ID" value="NZ_CYPS01000043.1"/>
</dbReference>
<dbReference type="Proteomes" id="UP000050786">
    <property type="component" value="Unassembled WGS sequence"/>
</dbReference>
<dbReference type="InterPro" id="IPR036378">
    <property type="entry name" value="FAS1_dom_sf"/>
</dbReference>
<dbReference type="InterPro" id="IPR018511">
    <property type="entry name" value="Hemolysin-typ_Ca-bd_CS"/>
</dbReference>
<protein>
    <submittedName>
        <fullName evidence="2">Serralysin B</fullName>
        <ecNumber evidence="2">3.4.24.40</ecNumber>
    </submittedName>
</protein>
<reference evidence="3" key="1">
    <citation type="submission" date="2015-09" db="EMBL/GenBank/DDBJ databases">
        <authorList>
            <person name="Rodrigo-Torres L."/>
            <person name="Arahal D.R."/>
        </authorList>
    </citation>
    <scope>NUCLEOTIDE SEQUENCE [LARGE SCALE GENOMIC DNA]</scope>
    <source>
        <strain evidence="3">CECT 4293</strain>
    </source>
</reference>
<dbReference type="InterPro" id="IPR050904">
    <property type="entry name" value="Adhesion/Biosynth-related"/>
</dbReference>
<dbReference type="EC" id="3.4.24.40" evidence="2"/>
<dbReference type="InterPro" id="IPR011049">
    <property type="entry name" value="Serralysin-like_metalloprot_C"/>
</dbReference>
<dbReference type="EMBL" id="CYPS01000043">
    <property type="protein sequence ID" value="CUH43873.1"/>
    <property type="molecule type" value="Genomic_DNA"/>
</dbReference>
<feature type="domain" description="FAS1" evidence="1">
    <location>
        <begin position="15"/>
        <end position="175"/>
    </location>
</feature>
<evidence type="ECO:0000313" key="3">
    <source>
        <dbReference type="Proteomes" id="UP000050786"/>
    </source>
</evidence>
<dbReference type="Pfam" id="PF00353">
    <property type="entry name" value="HemolysinCabind"/>
    <property type="match status" value="3"/>
</dbReference>
<dbReference type="SUPFAM" id="SSF82153">
    <property type="entry name" value="FAS1 domain"/>
    <property type="match status" value="1"/>
</dbReference>
<name>A0A0P1EPF5_9RHOB</name>
<keyword evidence="3" id="KW-1185">Reference proteome</keyword>
<dbReference type="PROSITE" id="PS00330">
    <property type="entry name" value="HEMOLYSIN_CALCIUM"/>
    <property type="match status" value="1"/>
</dbReference>
<dbReference type="PROSITE" id="PS50213">
    <property type="entry name" value="FAS1"/>
    <property type="match status" value="1"/>
</dbReference>
<evidence type="ECO:0000259" key="1">
    <source>
        <dbReference type="PROSITE" id="PS50213"/>
    </source>
</evidence>
<accession>A0A0P1EPF5</accession>
<evidence type="ECO:0000313" key="2">
    <source>
        <dbReference type="EMBL" id="CUH43873.1"/>
    </source>
</evidence>
<dbReference type="GO" id="GO:0016787">
    <property type="term" value="F:hydrolase activity"/>
    <property type="evidence" value="ECO:0007669"/>
    <property type="project" value="UniProtKB-KW"/>
</dbReference>
<dbReference type="PANTHER" id="PTHR10900">
    <property type="entry name" value="PERIOSTIN-RELATED"/>
    <property type="match status" value="1"/>
</dbReference>
<dbReference type="PANTHER" id="PTHR10900:SF77">
    <property type="entry name" value="FI19380P1"/>
    <property type="match status" value="1"/>
</dbReference>
<dbReference type="SUPFAM" id="SSF51120">
    <property type="entry name" value="beta-Roll"/>
    <property type="match status" value="1"/>
</dbReference>
<dbReference type="Pfam" id="PF02469">
    <property type="entry name" value="Fasciclin"/>
    <property type="match status" value="1"/>
</dbReference>
<dbReference type="PRINTS" id="PR00313">
    <property type="entry name" value="CABNDNGRPT"/>
</dbReference>